<evidence type="ECO:0000313" key="5">
    <source>
        <dbReference type="Proteomes" id="UP000627446"/>
    </source>
</evidence>
<comment type="caution">
    <text evidence="4">The sequence shown here is derived from an EMBL/GenBank/DDBJ whole genome shotgun (WGS) entry which is preliminary data.</text>
</comment>
<evidence type="ECO:0000313" key="4">
    <source>
        <dbReference type="EMBL" id="MBC3880404.1"/>
    </source>
</evidence>
<organism evidence="4 5">
    <name type="scientific">Undibacterium nitidum</name>
    <dbReference type="NCBI Taxonomy" id="2762298"/>
    <lineage>
        <taxon>Bacteria</taxon>
        <taxon>Pseudomonadati</taxon>
        <taxon>Pseudomonadota</taxon>
        <taxon>Betaproteobacteria</taxon>
        <taxon>Burkholderiales</taxon>
        <taxon>Oxalobacteraceae</taxon>
        <taxon>Undibacterium</taxon>
    </lineage>
</organism>
<accession>A0A923HSN5</accession>
<keyword evidence="1" id="KW-0444">Lipid biosynthesis</keyword>
<dbReference type="Proteomes" id="UP000627446">
    <property type="component" value="Unassembled WGS sequence"/>
</dbReference>
<dbReference type="Pfam" id="PF04336">
    <property type="entry name" value="ACP_PD"/>
    <property type="match status" value="1"/>
</dbReference>
<evidence type="ECO:0000256" key="3">
    <source>
        <dbReference type="ARBA" id="ARBA00023098"/>
    </source>
</evidence>
<name>A0A923HSN5_9BURK</name>
<dbReference type="PANTHER" id="PTHR38764:SF1">
    <property type="entry name" value="ACYL CARRIER PROTEIN PHOSPHODIESTERASE"/>
    <property type="match status" value="1"/>
</dbReference>
<dbReference type="InterPro" id="IPR007431">
    <property type="entry name" value="ACP_PD"/>
</dbReference>
<proteinExistence type="predicted"/>
<reference evidence="4" key="1">
    <citation type="submission" date="2020-08" db="EMBL/GenBank/DDBJ databases">
        <title>Novel species isolated from subtropical streams in China.</title>
        <authorList>
            <person name="Lu H."/>
        </authorList>
    </citation>
    <scope>NUCLEOTIDE SEQUENCE</scope>
    <source>
        <strain evidence="4">LX22W</strain>
    </source>
</reference>
<protein>
    <submittedName>
        <fullName evidence="4">DUF479 domain-containing protein</fullName>
    </submittedName>
</protein>
<dbReference type="GO" id="GO:0006633">
    <property type="term" value="P:fatty acid biosynthetic process"/>
    <property type="evidence" value="ECO:0007669"/>
    <property type="project" value="InterPro"/>
</dbReference>
<evidence type="ECO:0000256" key="2">
    <source>
        <dbReference type="ARBA" id="ARBA00022801"/>
    </source>
</evidence>
<keyword evidence="2" id="KW-0378">Hydrolase</keyword>
<keyword evidence="3" id="KW-0443">Lipid metabolism</keyword>
<keyword evidence="5" id="KW-1185">Reference proteome</keyword>
<dbReference type="RefSeq" id="WP_186915080.1">
    <property type="nucleotide sequence ID" value="NZ_JACOFZ010000001.1"/>
</dbReference>
<dbReference type="PANTHER" id="PTHR38764">
    <property type="entry name" value="ACYL CARRIER PROTEIN PHOSPHODIESTERASE"/>
    <property type="match status" value="1"/>
</dbReference>
<dbReference type="AlphaFoldDB" id="A0A923HSN5"/>
<gene>
    <name evidence="4" type="ORF">H8K36_03375</name>
</gene>
<dbReference type="GO" id="GO:0008770">
    <property type="term" value="F:[acyl-carrier-protein] phosphodiesterase activity"/>
    <property type="evidence" value="ECO:0007669"/>
    <property type="project" value="InterPro"/>
</dbReference>
<evidence type="ECO:0000256" key="1">
    <source>
        <dbReference type="ARBA" id="ARBA00022516"/>
    </source>
</evidence>
<dbReference type="PIRSF" id="PIRSF011489">
    <property type="entry name" value="DUF479"/>
    <property type="match status" value="1"/>
</dbReference>
<sequence length="199" mass="23596">MNYLAHIYLARQSADAQFGALLGDFVKPGQDTHLGLEVQREIVLHRKVDSFTDAHVLNLEARRLFQDGRRRYAGILLDVFYDHVLAKHWHHYSDQQFEHFVQSFYAGLMQRSEFFPDNLQYAAPKMVEQDWISSYTEFEGVQIAIQRMSHRLSRNGHLLRDGLQDLELHYTQLSALFFEFFPQLESFVERERQFLISRQ</sequence>
<dbReference type="EMBL" id="JACOFZ010000001">
    <property type="protein sequence ID" value="MBC3880404.1"/>
    <property type="molecule type" value="Genomic_DNA"/>
</dbReference>